<keyword evidence="4 5" id="KW-0472">Membrane</keyword>
<evidence type="ECO:0000256" key="2">
    <source>
        <dbReference type="ARBA" id="ARBA00022692"/>
    </source>
</evidence>
<evidence type="ECO:0000313" key="7">
    <source>
        <dbReference type="EMBL" id="PVY60541.1"/>
    </source>
</evidence>
<keyword evidence="2 5" id="KW-0812">Transmembrane</keyword>
<feature type="transmembrane region" description="Helical" evidence="5">
    <location>
        <begin position="200"/>
        <end position="218"/>
    </location>
</feature>
<feature type="transmembrane region" description="Helical" evidence="5">
    <location>
        <begin position="257"/>
        <end position="275"/>
    </location>
</feature>
<dbReference type="STRING" id="1231391.GCA_000308195_01903"/>
<feature type="transmembrane region" description="Helical" evidence="5">
    <location>
        <begin position="118"/>
        <end position="136"/>
    </location>
</feature>
<feature type="domain" description="EamA" evidence="6">
    <location>
        <begin position="145"/>
        <end position="273"/>
    </location>
</feature>
<evidence type="ECO:0000256" key="5">
    <source>
        <dbReference type="SAM" id="Phobius"/>
    </source>
</evidence>
<feature type="transmembrane region" description="Helical" evidence="5">
    <location>
        <begin position="33"/>
        <end position="53"/>
    </location>
</feature>
<keyword evidence="8" id="KW-1185">Reference proteome</keyword>
<keyword evidence="3 5" id="KW-1133">Transmembrane helix</keyword>
<evidence type="ECO:0000313" key="8">
    <source>
        <dbReference type="Proteomes" id="UP000246145"/>
    </source>
</evidence>
<comment type="subcellular location">
    <subcellularLocation>
        <location evidence="1">Membrane</location>
        <topology evidence="1">Multi-pass membrane protein</topology>
    </subcellularLocation>
</comment>
<dbReference type="EMBL" id="QEKO01000008">
    <property type="protein sequence ID" value="PVY60541.1"/>
    <property type="molecule type" value="Genomic_DNA"/>
</dbReference>
<gene>
    <name evidence="7" type="ORF">C7440_3578</name>
</gene>
<dbReference type="GO" id="GO:0016020">
    <property type="term" value="C:membrane"/>
    <property type="evidence" value="ECO:0007669"/>
    <property type="project" value="UniProtKB-SubCell"/>
</dbReference>
<dbReference type="PANTHER" id="PTHR22911:SF6">
    <property type="entry name" value="SOLUTE CARRIER FAMILY 35 MEMBER G1"/>
    <property type="match status" value="1"/>
</dbReference>
<dbReference type="RefSeq" id="WP_051019260.1">
    <property type="nucleotide sequence ID" value="NZ_JACCEX010000003.1"/>
</dbReference>
<dbReference type="OrthoDB" id="8524934at2"/>
<dbReference type="InterPro" id="IPR037185">
    <property type="entry name" value="EmrE-like"/>
</dbReference>
<feature type="transmembrane region" description="Helical" evidence="5">
    <location>
        <begin position="65"/>
        <end position="83"/>
    </location>
</feature>
<evidence type="ECO:0000256" key="1">
    <source>
        <dbReference type="ARBA" id="ARBA00004141"/>
    </source>
</evidence>
<feature type="transmembrane region" description="Helical" evidence="5">
    <location>
        <begin position="230"/>
        <end position="251"/>
    </location>
</feature>
<feature type="transmembrane region" description="Helical" evidence="5">
    <location>
        <begin position="142"/>
        <end position="161"/>
    </location>
</feature>
<name>A0A2U1CHY4_9BURK</name>
<dbReference type="AlphaFoldDB" id="A0A2U1CHY4"/>
<dbReference type="PANTHER" id="PTHR22911">
    <property type="entry name" value="ACYL-MALONYL CONDENSING ENZYME-RELATED"/>
    <property type="match status" value="1"/>
</dbReference>
<accession>A0A2U1CHY4</accession>
<sequence length="295" mass="31596">MQSLWMLLACAMFAVMGACIKVAADFGASLSQIVLFRGVPSVLLLLVWAGFTGRKLRPPSWKLHLWRNLSGVTAMWLGFYALSNLPLPTAVSLNYTSPLFIAGWMLVSVAAQRDWLRSLAVVLGFLGVVGVLRPSIGEEHFLAGLLGLCSGAFGAVAMLQVRQLGRVGEPEWRTVLIFSSCVCLTSTAGLLAQGWNTPGLPAWLGLVGLGTSGLVGQLAMTRAFGYGSTLLTAALQYVTIIFAALLGIIFWGDWPDTIAWAGMALIIASGLLSTWRTYTESRKRHAAAQPGRKPA</sequence>
<dbReference type="SUPFAM" id="SSF103481">
    <property type="entry name" value="Multidrug resistance efflux transporter EmrE"/>
    <property type="match status" value="2"/>
</dbReference>
<comment type="caution">
    <text evidence="7">The sequence shown here is derived from an EMBL/GenBank/DDBJ whole genome shotgun (WGS) entry which is preliminary data.</text>
</comment>
<evidence type="ECO:0000259" key="6">
    <source>
        <dbReference type="Pfam" id="PF00892"/>
    </source>
</evidence>
<evidence type="ECO:0000256" key="3">
    <source>
        <dbReference type="ARBA" id="ARBA00022989"/>
    </source>
</evidence>
<dbReference type="Pfam" id="PF00892">
    <property type="entry name" value="EamA"/>
    <property type="match status" value="2"/>
</dbReference>
<dbReference type="Proteomes" id="UP000246145">
    <property type="component" value="Unassembled WGS sequence"/>
</dbReference>
<feature type="transmembrane region" description="Helical" evidence="5">
    <location>
        <begin position="173"/>
        <end position="194"/>
    </location>
</feature>
<organism evidence="7 8">
    <name type="scientific">Pusillimonas noertemannii</name>
    <dbReference type="NCBI Taxonomy" id="305977"/>
    <lineage>
        <taxon>Bacteria</taxon>
        <taxon>Pseudomonadati</taxon>
        <taxon>Pseudomonadota</taxon>
        <taxon>Betaproteobacteria</taxon>
        <taxon>Burkholderiales</taxon>
        <taxon>Alcaligenaceae</taxon>
        <taxon>Pusillimonas</taxon>
    </lineage>
</organism>
<proteinExistence type="predicted"/>
<protein>
    <submittedName>
        <fullName evidence="7">S-adenosylmethionine uptake transporter</fullName>
    </submittedName>
</protein>
<reference evidence="7 8" key="1">
    <citation type="submission" date="2018-04" db="EMBL/GenBank/DDBJ databases">
        <title>Genomic Encyclopedia of Type Strains, Phase IV (KMG-IV): sequencing the most valuable type-strain genomes for metagenomic binning, comparative biology and taxonomic classification.</title>
        <authorList>
            <person name="Goeker M."/>
        </authorList>
    </citation>
    <scope>NUCLEOTIDE SEQUENCE [LARGE SCALE GENOMIC DNA]</scope>
    <source>
        <strain evidence="7 8">DSM 10065</strain>
    </source>
</reference>
<evidence type="ECO:0000256" key="4">
    <source>
        <dbReference type="ARBA" id="ARBA00023136"/>
    </source>
</evidence>
<dbReference type="InterPro" id="IPR000620">
    <property type="entry name" value="EamA_dom"/>
</dbReference>
<feature type="domain" description="EamA" evidence="6">
    <location>
        <begin position="4"/>
        <end position="132"/>
    </location>
</feature>